<dbReference type="STRING" id="237018.SAMN04489723_108158"/>
<dbReference type="GO" id="GO:0016987">
    <property type="term" value="F:sigma factor activity"/>
    <property type="evidence" value="ECO:0007669"/>
    <property type="project" value="UniProtKB-KW"/>
</dbReference>
<dbReference type="RefSeq" id="WP_175499698.1">
    <property type="nucleotide sequence ID" value="NZ_FOKK01000008.1"/>
</dbReference>
<dbReference type="SUPFAM" id="SSF88946">
    <property type="entry name" value="Sigma2 domain of RNA polymerase sigma factors"/>
    <property type="match status" value="1"/>
</dbReference>
<dbReference type="PANTHER" id="PTHR43133">
    <property type="entry name" value="RNA POLYMERASE ECF-TYPE SIGMA FACTO"/>
    <property type="match status" value="1"/>
</dbReference>
<dbReference type="AlphaFoldDB" id="A0A1I1AN79"/>
<sequence>MPFANTVTFKDLTTDHLWESLRSGEKPALEAIYTLYIKDLYSFGMSLHADEALVKDSIQDVFIDLWNYRAKLCSDVVVKQYLFKSLSNRIQKELGKNARRSSVHWLTDQESSVSSIEDELVKNQAETEITSKMYGALDKLPIRQKEVLQYLFFEKLSYEETANLLDINIRSTYTLAWKAINALKKAITVVGLVIFLF</sequence>
<evidence type="ECO:0000313" key="6">
    <source>
        <dbReference type="EMBL" id="SFB37783.1"/>
    </source>
</evidence>
<dbReference type="Pfam" id="PF04545">
    <property type="entry name" value="Sigma70_r4"/>
    <property type="match status" value="1"/>
</dbReference>
<dbReference type="NCBIfam" id="TIGR02937">
    <property type="entry name" value="sigma70-ECF"/>
    <property type="match status" value="1"/>
</dbReference>
<dbReference type="InterPro" id="IPR013324">
    <property type="entry name" value="RNA_pol_sigma_r3/r4-like"/>
</dbReference>
<comment type="similarity">
    <text evidence="1">Belongs to the sigma-70 factor family. ECF subfamily.</text>
</comment>
<reference evidence="6 7" key="1">
    <citation type="submission" date="2016-10" db="EMBL/GenBank/DDBJ databases">
        <authorList>
            <person name="de Groot N.N."/>
        </authorList>
    </citation>
    <scope>NUCLEOTIDE SEQUENCE [LARGE SCALE GENOMIC DNA]</scope>
    <source>
        <strain evidence="6 7">DSM 23399</strain>
    </source>
</reference>
<dbReference type="InterPro" id="IPR007630">
    <property type="entry name" value="RNA_pol_sigma70_r4"/>
</dbReference>
<dbReference type="InterPro" id="IPR014284">
    <property type="entry name" value="RNA_pol_sigma-70_dom"/>
</dbReference>
<evidence type="ECO:0000313" key="7">
    <source>
        <dbReference type="Proteomes" id="UP000198790"/>
    </source>
</evidence>
<evidence type="ECO:0000256" key="3">
    <source>
        <dbReference type="ARBA" id="ARBA00023082"/>
    </source>
</evidence>
<keyword evidence="4" id="KW-0804">Transcription</keyword>
<protein>
    <submittedName>
        <fullName evidence="6">RNA polymerase sigma factor, sigma-70 family</fullName>
    </submittedName>
</protein>
<dbReference type="GO" id="GO:0006352">
    <property type="term" value="P:DNA-templated transcription initiation"/>
    <property type="evidence" value="ECO:0007669"/>
    <property type="project" value="InterPro"/>
</dbReference>
<dbReference type="CDD" id="cd06171">
    <property type="entry name" value="Sigma70_r4"/>
    <property type="match status" value="1"/>
</dbReference>
<dbReference type="InterPro" id="IPR036388">
    <property type="entry name" value="WH-like_DNA-bd_sf"/>
</dbReference>
<dbReference type="PANTHER" id="PTHR43133:SF46">
    <property type="entry name" value="RNA POLYMERASE SIGMA-70 FACTOR ECF SUBFAMILY"/>
    <property type="match status" value="1"/>
</dbReference>
<keyword evidence="7" id="KW-1185">Reference proteome</keyword>
<accession>A0A1I1AN79</accession>
<dbReference type="EMBL" id="FOKK01000008">
    <property type="protein sequence ID" value="SFB37783.1"/>
    <property type="molecule type" value="Genomic_DNA"/>
</dbReference>
<dbReference type="Gene3D" id="1.10.1740.10">
    <property type="match status" value="1"/>
</dbReference>
<feature type="domain" description="RNA polymerase sigma-70 region 4" evidence="5">
    <location>
        <begin position="136"/>
        <end position="183"/>
    </location>
</feature>
<gene>
    <name evidence="6" type="ORF">SAMN04489723_108158</name>
</gene>
<keyword evidence="2" id="KW-0805">Transcription regulation</keyword>
<dbReference type="Proteomes" id="UP000198790">
    <property type="component" value="Unassembled WGS sequence"/>
</dbReference>
<dbReference type="SUPFAM" id="SSF88659">
    <property type="entry name" value="Sigma3 and sigma4 domains of RNA polymerase sigma factors"/>
    <property type="match status" value="1"/>
</dbReference>
<evidence type="ECO:0000256" key="4">
    <source>
        <dbReference type="ARBA" id="ARBA00023163"/>
    </source>
</evidence>
<evidence type="ECO:0000256" key="1">
    <source>
        <dbReference type="ARBA" id="ARBA00010641"/>
    </source>
</evidence>
<name>A0A1I1AN79_9BACT</name>
<evidence type="ECO:0000259" key="5">
    <source>
        <dbReference type="Pfam" id="PF04545"/>
    </source>
</evidence>
<dbReference type="InterPro" id="IPR013325">
    <property type="entry name" value="RNA_pol_sigma_r2"/>
</dbReference>
<proteinExistence type="inferred from homology"/>
<dbReference type="InterPro" id="IPR039425">
    <property type="entry name" value="RNA_pol_sigma-70-like"/>
</dbReference>
<keyword evidence="3" id="KW-0731">Sigma factor</keyword>
<organism evidence="6 7">
    <name type="scientific">Algoriphagus aquimarinus</name>
    <dbReference type="NCBI Taxonomy" id="237018"/>
    <lineage>
        <taxon>Bacteria</taxon>
        <taxon>Pseudomonadati</taxon>
        <taxon>Bacteroidota</taxon>
        <taxon>Cytophagia</taxon>
        <taxon>Cytophagales</taxon>
        <taxon>Cyclobacteriaceae</taxon>
        <taxon>Algoriphagus</taxon>
    </lineage>
</organism>
<evidence type="ECO:0000256" key="2">
    <source>
        <dbReference type="ARBA" id="ARBA00023015"/>
    </source>
</evidence>
<dbReference type="Gene3D" id="1.10.10.10">
    <property type="entry name" value="Winged helix-like DNA-binding domain superfamily/Winged helix DNA-binding domain"/>
    <property type="match status" value="1"/>
</dbReference>